<evidence type="ECO:0000256" key="6">
    <source>
        <dbReference type="ARBA" id="ARBA00022552"/>
    </source>
</evidence>
<dbReference type="InterPro" id="IPR015847">
    <property type="entry name" value="ExoRNase_PH_dom2"/>
</dbReference>
<dbReference type="RefSeq" id="XP_035321780.1">
    <property type="nucleotide sequence ID" value="XM_035468646.1"/>
</dbReference>
<evidence type="ECO:0000313" key="13">
    <source>
        <dbReference type="EMBL" id="KAF4123128.1"/>
    </source>
</evidence>
<dbReference type="GO" id="GO:0034475">
    <property type="term" value="P:U4 snRNA 3'-end processing"/>
    <property type="evidence" value="ECO:0007669"/>
    <property type="project" value="TreeGrafter"/>
</dbReference>
<evidence type="ECO:0000256" key="1">
    <source>
        <dbReference type="ARBA" id="ARBA00004496"/>
    </source>
</evidence>
<feature type="domain" description="Exoribonuclease phosphorolytic" evidence="11">
    <location>
        <begin position="32"/>
        <end position="164"/>
    </location>
</feature>
<dbReference type="GO" id="GO:0035925">
    <property type="term" value="F:mRNA 3'-UTR AU-rich region binding"/>
    <property type="evidence" value="ECO:0007669"/>
    <property type="project" value="TreeGrafter"/>
</dbReference>
<evidence type="ECO:0000256" key="4">
    <source>
        <dbReference type="ARBA" id="ARBA00019572"/>
    </source>
</evidence>
<name>A0A9P4YU39_9HYPO</name>
<dbReference type="EMBL" id="JAANYQ010000007">
    <property type="protein sequence ID" value="KAF4123128.1"/>
    <property type="molecule type" value="Genomic_DNA"/>
</dbReference>
<dbReference type="Proteomes" id="UP000749293">
    <property type="component" value="Unassembled WGS sequence"/>
</dbReference>
<keyword evidence="9" id="KW-0539">Nucleus</keyword>
<dbReference type="InterPro" id="IPR020568">
    <property type="entry name" value="Ribosomal_Su5_D2-typ_SF"/>
</dbReference>
<dbReference type="GO" id="GO:0071035">
    <property type="term" value="P:nuclear polyadenylation-dependent rRNA catabolic process"/>
    <property type="evidence" value="ECO:0007669"/>
    <property type="project" value="TreeGrafter"/>
</dbReference>
<evidence type="ECO:0000256" key="9">
    <source>
        <dbReference type="ARBA" id="ARBA00023242"/>
    </source>
</evidence>
<keyword evidence="6" id="KW-0698">rRNA processing</keyword>
<dbReference type="OrthoDB" id="10264038at2759"/>
<dbReference type="PANTHER" id="PTHR11097">
    <property type="entry name" value="EXOSOME COMPLEX EXONUCLEASE RIBOSOMAL RNA PROCESSING PROTEIN"/>
    <property type="match status" value="1"/>
</dbReference>
<sequence length="301" mass="32721">MPREAEPSLSERTFVSKALEEGLRLDNRKLDQSRPVVLSLGDEYGVATVEFGKTRVLAKTSAEVTVPYSDRPFDGIFTITSELGPMVAPSFEVNRPTETEILLSRLLEKTIRRSGALDTESLCLVAGQKCWAVRVDLHVLNHDGNLLDASCLAVVAALRHFRKPDASVEGAALTVYTAAEREPVPLSWLHSPFCVTFNFYDGGGDDDDGHGGVIVLLDATWLEEQLAVSSCTYSLNKHGELCQVSKLGGAAVDAPVFVQCAHVALSKSKEYTDLVDGKLAEDAKRRDKGGLMAELTAENDR</sequence>
<dbReference type="GO" id="GO:0071038">
    <property type="term" value="P:TRAMP-dependent tRNA surveillance pathway"/>
    <property type="evidence" value="ECO:0007669"/>
    <property type="project" value="TreeGrafter"/>
</dbReference>
<dbReference type="SUPFAM" id="SSF55666">
    <property type="entry name" value="Ribonuclease PH domain 2-like"/>
    <property type="match status" value="1"/>
</dbReference>
<keyword evidence="5" id="KW-0963">Cytoplasm</keyword>
<dbReference type="InterPro" id="IPR027408">
    <property type="entry name" value="PNPase/RNase_PH_dom_sf"/>
</dbReference>
<dbReference type="Pfam" id="PF01138">
    <property type="entry name" value="RNase_PH"/>
    <property type="match status" value="1"/>
</dbReference>
<dbReference type="AlphaFoldDB" id="A0A9P4YU39"/>
<dbReference type="Gene3D" id="3.30.230.70">
    <property type="entry name" value="GHMP Kinase, N-terminal domain"/>
    <property type="match status" value="1"/>
</dbReference>
<keyword evidence="7" id="KW-0271">Exosome</keyword>
<dbReference type="SUPFAM" id="SSF54211">
    <property type="entry name" value="Ribosomal protein S5 domain 2-like"/>
    <property type="match status" value="1"/>
</dbReference>
<dbReference type="PANTHER" id="PTHR11097:SF14">
    <property type="entry name" value="EXOSOME COMPLEX COMPONENT RRP45"/>
    <property type="match status" value="1"/>
</dbReference>
<dbReference type="InterPro" id="IPR050590">
    <property type="entry name" value="Exosome_comp_Rrp42_subfam"/>
</dbReference>
<dbReference type="GO" id="GO:0005730">
    <property type="term" value="C:nucleolus"/>
    <property type="evidence" value="ECO:0007669"/>
    <property type="project" value="UniProtKB-SubCell"/>
</dbReference>
<dbReference type="GO" id="GO:0016075">
    <property type="term" value="P:rRNA catabolic process"/>
    <property type="evidence" value="ECO:0007669"/>
    <property type="project" value="TreeGrafter"/>
</dbReference>
<keyword evidence="14" id="KW-1185">Reference proteome</keyword>
<evidence type="ECO:0000256" key="10">
    <source>
        <dbReference type="ARBA" id="ARBA00077933"/>
    </source>
</evidence>
<organism evidence="13 14">
    <name type="scientific">Geosmithia morbida</name>
    <dbReference type="NCBI Taxonomy" id="1094350"/>
    <lineage>
        <taxon>Eukaryota</taxon>
        <taxon>Fungi</taxon>
        <taxon>Dikarya</taxon>
        <taxon>Ascomycota</taxon>
        <taxon>Pezizomycotina</taxon>
        <taxon>Sordariomycetes</taxon>
        <taxon>Hypocreomycetidae</taxon>
        <taxon>Hypocreales</taxon>
        <taxon>Bionectriaceae</taxon>
        <taxon>Geosmithia</taxon>
    </lineage>
</organism>
<evidence type="ECO:0000256" key="3">
    <source>
        <dbReference type="ARBA" id="ARBA00006678"/>
    </source>
</evidence>
<comment type="caution">
    <text evidence="13">The sequence shown here is derived from an EMBL/GenBank/DDBJ whole genome shotgun (WGS) entry which is preliminary data.</text>
</comment>
<dbReference type="GO" id="GO:0000176">
    <property type="term" value="C:nuclear exosome (RNase complex)"/>
    <property type="evidence" value="ECO:0007669"/>
    <property type="project" value="TreeGrafter"/>
</dbReference>
<comment type="subcellular location">
    <subcellularLocation>
        <location evidence="1">Cytoplasm</location>
    </subcellularLocation>
    <subcellularLocation>
        <location evidence="2">Nucleus</location>
        <location evidence="2">Nucleolus</location>
    </subcellularLocation>
</comment>
<dbReference type="Pfam" id="PF03725">
    <property type="entry name" value="RNase_PH_C"/>
    <property type="match status" value="1"/>
</dbReference>
<dbReference type="InterPro" id="IPR036345">
    <property type="entry name" value="ExoRNase_PH_dom2_sf"/>
</dbReference>
<feature type="domain" description="Exoribonuclease phosphorolytic" evidence="12">
    <location>
        <begin position="192"/>
        <end position="266"/>
    </location>
</feature>
<proteinExistence type="inferred from homology"/>
<evidence type="ECO:0000256" key="7">
    <source>
        <dbReference type="ARBA" id="ARBA00022835"/>
    </source>
</evidence>
<dbReference type="GO" id="GO:0071028">
    <property type="term" value="P:nuclear mRNA surveillance"/>
    <property type="evidence" value="ECO:0007669"/>
    <property type="project" value="TreeGrafter"/>
</dbReference>
<evidence type="ECO:0000313" key="14">
    <source>
        <dbReference type="Proteomes" id="UP000749293"/>
    </source>
</evidence>
<protein>
    <recommendedName>
        <fullName evidence="4">Exosome complex component RRP45</fullName>
    </recommendedName>
    <alternativeName>
        <fullName evidence="10">Ribosomal RNA-processing protein 45</fullName>
    </alternativeName>
</protein>
<dbReference type="GO" id="GO:0000177">
    <property type="term" value="C:cytoplasmic exosome (RNase complex)"/>
    <property type="evidence" value="ECO:0007669"/>
    <property type="project" value="TreeGrafter"/>
</dbReference>
<comment type="similarity">
    <text evidence="3">Belongs to the RNase PH family.</text>
</comment>
<evidence type="ECO:0000259" key="12">
    <source>
        <dbReference type="Pfam" id="PF03725"/>
    </source>
</evidence>
<gene>
    <name evidence="13" type="ORF">GMORB2_6676</name>
</gene>
<evidence type="ECO:0000259" key="11">
    <source>
        <dbReference type="Pfam" id="PF01138"/>
    </source>
</evidence>
<dbReference type="InterPro" id="IPR001247">
    <property type="entry name" value="ExoRNase_PH_dom1"/>
</dbReference>
<dbReference type="GO" id="GO:0034473">
    <property type="term" value="P:U1 snRNA 3'-end processing"/>
    <property type="evidence" value="ECO:0007669"/>
    <property type="project" value="TreeGrafter"/>
</dbReference>
<evidence type="ECO:0000256" key="2">
    <source>
        <dbReference type="ARBA" id="ARBA00004604"/>
    </source>
</evidence>
<accession>A0A9P4YU39</accession>
<evidence type="ECO:0000256" key="8">
    <source>
        <dbReference type="ARBA" id="ARBA00022884"/>
    </source>
</evidence>
<dbReference type="InterPro" id="IPR033100">
    <property type="entry name" value="Rrp45"/>
</dbReference>
<dbReference type="CDD" id="cd11368">
    <property type="entry name" value="RNase_PH_RRP45"/>
    <property type="match status" value="1"/>
</dbReference>
<evidence type="ECO:0000256" key="5">
    <source>
        <dbReference type="ARBA" id="ARBA00022490"/>
    </source>
</evidence>
<keyword evidence="8" id="KW-0694">RNA-binding</keyword>
<dbReference type="FunFam" id="3.30.230.70:FF:000005">
    <property type="entry name" value="Exosome complex component RRP45"/>
    <property type="match status" value="1"/>
</dbReference>
<dbReference type="GO" id="GO:0034476">
    <property type="term" value="P:U5 snRNA 3'-end processing"/>
    <property type="evidence" value="ECO:0007669"/>
    <property type="project" value="TreeGrafter"/>
</dbReference>
<reference evidence="13" key="1">
    <citation type="submission" date="2020-03" db="EMBL/GenBank/DDBJ databases">
        <title>Site-based positive gene gene selection in Geosmithia morbida across the United States reveals a broad range of putative effectors and factors for local host and environmental adapation.</title>
        <authorList>
            <person name="Onufrak A."/>
            <person name="Murdoch R.W."/>
            <person name="Gazis R."/>
            <person name="Huff M."/>
            <person name="Staton M."/>
            <person name="Klingeman W."/>
            <person name="Hadziabdic D."/>
        </authorList>
    </citation>
    <scope>NUCLEOTIDE SEQUENCE</scope>
    <source>
        <strain evidence="13">1262</strain>
    </source>
</reference>
<dbReference type="GO" id="GO:0000467">
    <property type="term" value="P:exonucleolytic trimming to generate mature 3'-end of 5.8S rRNA from tricistronic rRNA transcript (SSU-rRNA, 5.8S rRNA, LSU-rRNA)"/>
    <property type="evidence" value="ECO:0007669"/>
    <property type="project" value="TreeGrafter"/>
</dbReference>
<dbReference type="GeneID" id="55972901"/>